<dbReference type="EMBL" id="JAHWLI010000002">
    <property type="protein sequence ID" value="MBW3115036.1"/>
    <property type="molecule type" value="Genomic_DNA"/>
</dbReference>
<dbReference type="Proteomes" id="UP001155882">
    <property type="component" value="Unassembled WGS sequence"/>
</dbReference>
<name>A0AAE3CVF1_PRORE</name>
<evidence type="ECO:0000313" key="1">
    <source>
        <dbReference type="EMBL" id="MBW3115036.1"/>
    </source>
</evidence>
<proteinExistence type="predicted"/>
<protein>
    <submittedName>
        <fullName evidence="1">Transposase</fullName>
    </submittedName>
</protein>
<organism evidence="1 2">
    <name type="scientific">Providencia rettgeri</name>
    <dbReference type="NCBI Taxonomy" id="587"/>
    <lineage>
        <taxon>Bacteria</taxon>
        <taxon>Pseudomonadati</taxon>
        <taxon>Pseudomonadota</taxon>
        <taxon>Gammaproteobacteria</taxon>
        <taxon>Enterobacterales</taxon>
        <taxon>Morganellaceae</taxon>
        <taxon>Providencia</taxon>
    </lineage>
</organism>
<accession>A0AAE3CVF1</accession>
<dbReference type="RefSeq" id="WP_165879203.1">
    <property type="nucleotide sequence ID" value="NZ_JAAOIA010000003.1"/>
</dbReference>
<evidence type="ECO:0000313" key="2">
    <source>
        <dbReference type="Proteomes" id="UP001155882"/>
    </source>
</evidence>
<gene>
    <name evidence="1" type="ORF">KYI77_00985</name>
</gene>
<comment type="caution">
    <text evidence="1">The sequence shown here is derived from an EMBL/GenBank/DDBJ whole genome shotgun (WGS) entry which is preliminary data.</text>
</comment>
<reference evidence="1" key="1">
    <citation type="submission" date="2021-07" db="EMBL/GenBank/DDBJ databases">
        <authorList>
            <person name="Stanton E."/>
        </authorList>
    </citation>
    <scope>NUCLEOTIDE SEQUENCE</scope>
    <source>
        <strain evidence="1">2021EL-01139</strain>
    </source>
</reference>
<sequence length="70" mass="8005">MSFWKKVGALAKSGAVSAFNEAVAFNDKHQKMKNQSDDELTRITQDNGYFSRTTEADKRLARAILRQRQK</sequence>
<dbReference type="AlphaFoldDB" id="A0AAE3CVF1"/>